<dbReference type="GO" id="GO:0003924">
    <property type="term" value="F:GTPase activity"/>
    <property type="evidence" value="ECO:0007669"/>
    <property type="project" value="InterPro"/>
</dbReference>
<feature type="compositionally biased region" description="Basic and acidic residues" evidence="6">
    <location>
        <begin position="389"/>
        <end position="400"/>
    </location>
</feature>
<dbReference type="InterPro" id="IPR027417">
    <property type="entry name" value="P-loop_NTPase"/>
</dbReference>
<keyword evidence="1" id="KW-0597">Phosphoprotein</keyword>
<feature type="domain" description="CP-type G" evidence="7">
    <location>
        <begin position="165"/>
        <end position="487"/>
    </location>
</feature>
<feature type="region of interest" description="Disordered" evidence="6">
    <location>
        <begin position="524"/>
        <end position="545"/>
    </location>
</feature>
<feature type="compositionally biased region" description="Basic and acidic residues" evidence="6">
    <location>
        <begin position="15"/>
        <end position="24"/>
    </location>
</feature>
<organism evidence="8 9">
    <name type="scientific">Smittium simulii</name>
    <dbReference type="NCBI Taxonomy" id="133385"/>
    <lineage>
        <taxon>Eukaryota</taxon>
        <taxon>Fungi</taxon>
        <taxon>Fungi incertae sedis</taxon>
        <taxon>Zoopagomycota</taxon>
        <taxon>Kickxellomycotina</taxon>
        <taxon>Harpellomycetes</taxon>
        <taxon>Harpellales</taxon>
        <taxon>Legeriomycetaceae</taxon>
        <taxon>Smittium</taxon>
    </lineage>
</organism>
<dbReference type="InterPro" id="IPR030378">
    <property type="entry name" value="G_CP_dom"/>
</dbReference>
<dbReference type="PROSITE" id="PS51721">
    <property type="entry name" value="G_CP"/>
    <property type="match status" value="1"/>
</dbReference>
<feature type="compositionally biased region" description="Polar residues" evidence="6">
    <location>
        <begin position="378"/>
        <end position="388"/>
    </location>
</feature>
<feature type="region of interest" description="Disordered" evidence="6">
    <location>
        <begin position="1"/>
        <end position="24"/>
    </location>
</feature>
<comment type="caution">
    <text evidence="8">The sequence shown here is derived from an EMBL/GenBank/DDBJ whole genome shotgun (WGS) entry which is preliminary data.</text>
</comment>
<feature type="compositionally biased region" description="Polar residues" evidence="6">
    <location>
        <begin position="536"/>
        <end position="545"/>
    </location>
</feature>
<evidence type="ECO:0000259" key="7">
    <source>
        <dbReference type="PROSITE" id="PS51721"/>
    </source>
</evidence>
<dbReference type="AlphaFoldDB" id="A0A2T9YYL2"/>
<reference evidence="8 9" key="1">
    <citation type="journal article" date="2018" name="MBio">
        <title>Comparative Genomics Reveals the Core Gene Toolbox for the Fungus-Insect Symbiosis.</title>
        <authorList>
            <person name="Wang Y."/>
            <person name="Stata M."/>
            <person name="Wang W."/>
            <person name="Stajich J.E."/>
            <person name="White M.M."/>
            <person name="Moncalvo J.M."/>
        </authorList>
    </citation>
    <scope>NUCLEOTIDE SEQUENCE [LARGE SCALE GENOMIC DNA]</scope>
    <source>
        <strain evidence="8 9">SWE-8-4</strain>
    </source>
</reference>
<feature type="compositionally biased region" description="Basic residues" evidence="6">
    <location>
        <begin position="1"/>
        <end position="14"/>
    </location>
</feature>
<dbReference type="Proteomes" id="UP000245383">
    <property type="component" value="Unassembled WGS sequence"/>
</dbReference>
<keyword evidence="9" id="KW-1185">Reference proteome</keyword>
<evidence type="ECO:0000256" key="2">
    <source>
        <dbReference type="ARBA" id="ARBA00022741"/>
    </source>
</evidence>
<dbReference type="PANTHER" id="PTHR45709:SF3">
    <property type="entry name" value="GUANINE NUCLEOTIDE-BINDING PROTEIN-LIKE 1"/>
    <property type="match status" value="1"/>
</dbReference>
<dbReference type="PANTHER" id="PTHR45709">
    <property type="entry name" value="LARGE SUBUNIT GTPASE 1 HOMOLOG-RELATED"/>
    <property type="match status" value="1"/>
</dbReference>
<protein>
    <recommendedName>
        <fullName evidence="5">Guanine nucleotide-binding protein-like 1</fullName>
    </recommendedName>
</protein>
<dbReference type="Gene3D" id="3.40.50.300">
    <property type="entry name" value="P-loop containing nucleotide triphosphate hydrolases"/>
    <property type="match status" value="1"/>
</dbReference>
<dbReference type="EMBL" id="MBFR01000012">
    <property type="protein sequence ID" value="PVU97432.1"/>
    <property type="molecule type" value="Genomic_DNA"/>
</dbReference>
<dbReference type="OrthoDB" id="61815at2759"/>
<evidence type="ECO:0000313" key="8">
    <source>
        <dbReference type="EMBL" id="PVU97432.1"/>
    </source>
</evidence>
<name>A0A2T9YYL2_9FUNG</name>
<dbReference type="STRING" id="133385.A0A2T9YYL2"/>
<dbReference type="InterPro" id="IPR006073">
    <property type="entry name" value="GTP-bd"/>
</dbReference>
<feature type="region of interest" description="Disordered" evidence="6">
    <location>
        <begin position="378"/>
        <end position="400"/>
    </location>
</feature>
<dbReference type="PRINTS" id="PR00326">
    <property type="entry name" value="GTP1OBG"/>
</dbReference>
<evidence type="ECO:0000256" key="5">
    <source>
        <dbReference type="ARBA" id="ARBA00039902"/>
    </source>
</evidence>
<dbReference type="SUPFAM" id="SSF52540">
    <property type="entry name" value="P-loop containing nucleoside triphosphate hydrolases"/>
    <property type="match status" value="1"/>
</dbReference>
<keyword evidence="2" id="KW-0547">Nucleotide-binding</keyword>
<sequence length="559" mass="64467">MPRKIAFSNKKKKLQLQEKRAKKRNDLEIHPEGFNVRQHTSTLSEASKEVIQTTVNQNRASSLKRSNKPELVSMFNKLTQEEITQSKVSALEPITRLPLTSLEVQDDSVFLKGFDIPIRPEWDYKMTKEQLEAQELRYFTDWFAKIEAAQKSSNFSLYEKNIEVWKQLWRVLEISDIFLLAVDIRYPLLYLPPTLYEYITKKLKKPLIVVLNKVDLVSKNTTYAWSKYLEFKFPGIVVVPFSCYKNENQPLDDSNLGDLKRVKKRAKKRTYNNNDSINLLETVKKLSPHKKNVSIEWEAIFQKIYKEQDQQFQNNPINPEEYQNDIKKRIDKEHLESISNNSLHLATDKISNLALNDESDTDSVLSCDSDLNPNTACDFNLEDNTSHQNESDSSKESIDDLDKQRELQGIQYYQFNYNVFMDSADNTNHITIGLIGSPNVGKSTIINSIMGRTVVSASRTPGHTKHFQTIHITKNLRLCDCPGIVFPCYVERSVQILMGLYNIAQVQEPYTPIKFLNNTRNQDSLDSVGEHREDSSNNTTKQIDTNSNAFTLLNSDVEA</sequence>
<accession>A0A2T9YYL2</accession>
<proteinExistence type="predicted"/>
<gene>
    <name evidence="8" type="ORF">BB561_000536</name>
</gene>
<evidence type="ECO:0000256" key="1">
    <source>
        <dbReference type="ARBA" id="ARBA00022553"/>
    </source>
</evidence>
<dbReference type="GO" id="GO:0005525">
    <property type="term" value="F:GTP binding"/>
    <property type="evidence" value="ECO:0007669"/>
    <property type="project" value="UniProtKB-KW"/>
</dbReference>
<evidence type="ECO:0000256" key="3">
    <source>
        <dbReference type="ARBA" id="ARBA00023134"/>
    </source>
</evidence>
<keyword evidence="3" id="KW-0342">GTP-binding</keyword>
<evidence type="ECO:0000256" key="4">
    <source>
        <dbReference type="ARBA" id="ARBA00037770"/>
    </source>
</evidence>
<evidence type="ECO:0000313" key="9">
    <source>
        <dbReference type="Proteomes" id="UP000245383"/>
    </source>
</evidence>
<dbReference type="InterPro" id="IPR043358">
    <property type="entry name" value="GNL1-like"/>
</dbReference>
<dbReference type="Pfam" id="PF01926">
    <property type="entry name" value="MMR_HSR1"/>
    <property type="match status" value="1"/>
</dbReference>
<evidence type="ECO:0000256" key="6">
    <source>
        <dbReference type="SAM" id="MobiDB-lite"/>
    </source>
</evidence>
<comment type="function">
    <text evidence="4">Possible regulatory or functional link with the histocompatibility cluster.</text>
</comment>